<dbReference type="Proteomes" id="UP000434957">
    <property type="component" value="Unassembled WGS sequence"/>
</dbReference>
<dbReference type="InterPro" id="IPR000467">
    <property type="entry name" value="G_patch_dom"/>
</dbReference>
<feature type="compositionally biased region" description="Basic and acidic residues" evidence="1">
    <location>
        <begin position="106"/>
        <end position="122"/>
    </location>
</feature>
<dbReference type="Pfam" id="PF01585">
    <property type="entry name" value="G-patch"/>
    <property type="match status" value="1"/>
</dbReference>
<feature type="region of interest" description="Disordered" evidence="1">
    <location>
        <begin position="106"/>
        <end position="156"/>
    </location>
</feature>
<dbReference type="OrthoDB" id="21470at2759"/>
<feature type="domain" description="G-patch" evidence="2">
    <location>
        <begin position="42"/>
        <end position="88"/>
    </location>
</feature>
<dbReference type="PROSITE" id="PS50174">
    <property type="entry name" value="G_PATCH"/>
    <property type="match status" value="1"/>
</dbReference>
<evidence type="ECO:0000313" key="8">
    <source>
        <dbReference type="Proteomes" id="UP000435112"/>
    </source>
</evidence>
<dbReference type="InterPro" id="IPR039146">
    <property type="entry name" value="GPANK1"/>
</dbReference>
<comment type="caution">
    <text evidence="5">The sequence shown here is derived from an EMBL/GenBank/DDBJ whole genome shotgun (WGS) entry which is preliminary data.</text>
</comment>
<dbReference type="AlphaFoldDB" id="A0A6A4FJ10"/>
<dbReference type="Proteomes" id="UP000435112">
    <property type="component" value="Unassembled WGS sequence"/>
</dbReference>
<evidence type="ECO:0000256" key="1">
    <source>
        <dbReference type="SAM" id="MobiDB-lite"/>
    </source>
</evidence>
<dbReference type="PANTHER" id="PTHR20923:SF1">
    <property type="entry name" value="G PATCH DOMAIN AND ANKYRIN REPEAT-CONTAINING PROTEIN 1"/>
    <property type="match status" value="1"/>
</dbReference>
<evidence type="ECO:0000313" key="6">
    <source>
        <dbReference type="Proteomes" id="UP000429607"/>
    </source>
</evidence>
<organism evidence="5 7">
    <name type="scientific">Phytophthora rubi</name>
    <dbReference type="NCBI Taxonomy" id="129364"/>
    <lineage>
        <taxon>Eukaryota</taxon>
        <taxon>Sar</taxon>
        <taxon>Stramenopiles</taxon>
        <taxon>Oomycota</taxon>
        <taxon>Peronosporomycetes</taxon>
        <taxon>Peronosporales</taxon>
        <taxon>Peronosporaceae</taxon>
        <taxon>Phytophthora</taxon>
    </lineage>
</organism>
<evidence type="ECO:0000313" key="3">
    <source>
        <dbReference type="EMBL" id="KAE9043443.1"/>
    </source>
</evidence>
<gene>
    <name evidence="4" type="ORF">PR001_g4040</name>
    <name evidence="3" type="ORF">PR002_g3335</name>
    <name evidence="5" type="ORF">PR003_g5654</name>
</gene>
<evidence type="ECO:0000313" key="5">
    <source>
        <dbReference type="EMBL" id="KAE9349851.1"/>
    </source>
</evidence>
<name>A0A6A4FJ10_9STRA</name>
<evidence type="ECO:0000259" key="2">
    <source>
        <dbReference type="PROSITE" id="PS50174"/>
    </source>
</evidence>
<sequence>MYFCAACKLYVKDSSVAEHDQSTAHLLSSSNGVSVRKVWLPETNRGYQMLKSMGWRESGGLGPTGDGKVTPIATTFKMDRAGVGVQPTAKQTRVTHFPAHDEQQARLAADGRSEAQRIQDRLARKRKQAQQHPAGLSKVQRKLQKQMEQRRDRAIGNELYSEGLEGYEEFLR</sequence>
<dbReference type="EMBL" id="QXFV01000158">
    <property type="protein sequence ID" value="KAE9047859.1"/>
    <property type="molecule type" value="Genomic_DNA"/>
</dbReference>
<dbReference type="GO" id="GO:0003676">
    <property type="term" value="F:nucleic acid binding"/>
    <property type="evidence" value="ECO:0007669"/>
    <property type="project" value="InterPro"/>
</dbReference>
<dbReference type="EMBL" id="QXFT01000239">
    <property type="protein sequence ID" value="KAE9349851.1"/>
    <property type="molecule type" value="Genomic_DNA"/>
</dbReference>
<keyword evidence="7" id="KW-1185">Reference proteome</keyword>
<evidence type="ECO:0000313" key="4">
    <source>
        <dbReference type="EMBL" id="KAE9047859.1"/>
    </source>
</evidence>
<dbReference type="Proteomes" id="UP000429607">
    <property type="component" value="Unassembled WGS sequence"/>
</dbReference>
<dbReference type="EMBL" id="QXFU01000122">
    <property type="protein sequence ID" value="KAE9043443.1"/>
    <property type="molecule type" value="Genomic_DNA"/>
</dbReference>
<proteinExistence type="predicted"/>
<dbReference type="PANTHER" id="PTHR20923">
    <property type="entry name" value="BAT4 PROTEIN-RELATED"/>
    <property type="match status" value="1"/>
</dbReference>
<reference evidence="5 7" key="1">
    <citation type="submission" date="2018-08" db="EMBL/GenBank/DDBJ databases">
        <title>Genomic investigation of the strawberry pathogen Phytophthora fragariae indicates pathogenicity is determined by transcriptional variation in three key races.</title>
        <authorList>
            <person name="Adams T.M."/>
            <person name="Armitage A.D."/>
            <person name="Sobczyk M.K."/>
            <person name="Bates H.J."/>
            <person name="Dunwell J.M."/>
            <person name="Nellist C.F."/>
            <person name="Harrison R.J."/>
        </authorList>
    </citation>
    <scope>NUCLEOTIDE SEQUENCE [LARGE SCALE GENOMIC DNA]</scope>
    <source>
        <strain evidence="4 6">SCRP249</strain>
        <strain evidence="3 8">SCRP324</strain>
        <strain evidence="5 7">SCRP333</strain>
    </source>
</reference>
<dbReference type="SMART" id="SM00443">
    <property type="entry name" value="G_patch"/>
    <property type="match status" value="1"/>
</dbReference>
<feature type="compositionally biased region" description="Basic and acidic residues" evidence="1">
    <location>
        <begin position="145"/>
        <end position="155"/>
    </location>
</feature>
<evidence type="ECO:0000313" key="7">
    <source>
        <dbReference type="Proteomes" id="UP000434957"/>
    </source>
</evidence>
<accession>A0A6A4FJ10</accession>
<protein>
    <recommendedName>
        <fullName evidence="2">G-patch domain-containing protein</fullName>
    </recommendedName>
</protein>